<evidence type="ECO:0000256" key="17">
    <source>
        <dbReference type="ARBA" id="ARBA00048623"/>
    </source>
</evidence>
<evidence type="ECO:0000256" key="14">
    <source>
        <dbReference type="ARBA" id="ARBA00025228"/>
    </source>
</evidence>
<comment type="pathway">
    <text evidence="3 19">Cofactor biosynthesis; adenosylcobalamin biosynthesis; adenosylcobalamin from cob(II)yrinate a,c-diamide: step 7/7.</text>
</comment>
<evidence type="ECO:0000313" key="20">
    <source>
        <dbReference type="EMBL" id="TBN41244.1"/>
    </source>
</evidence>
<keyword evidence="9 19" id="KW-0808">Transferase</keyword>
<dbReference type="GO" id="GO:0009236">
    <property type="term" value="P:cobalamin biosynthetic process"/>
    <property type="evidence" value="ECO:0007669"/>
    <property type="project" value="UniProtKB-UniRule"/>
</dbReference>
<dbReference type="GO" id="GO:0051073">
    <property type="term" value="F:adenosylcobinamide-GDP ribazoletransferase activity"/>
    <property type="evidence" value="ECO:0007669"/>
    <property type="project" value="UniProtKB-UniRule"/>
</dbReference>
<dbReference type="GO" id="GO:0008818">
    <property type="term" value="F:cobalamin 5'-phosphate synthase activity"/>
    <property type="evidence" value="ECO:0007669"/>
    <property type="project" value="UniProtKB-UniRule"/>
</dbReference>
<dbReference type="GO" id="GO:0005886">
    <property type="term" value="C:plasma membrane"/>
    <property type="evidence" value="ECO:0007669"/>
    <property type="project" value="UniProtKB-SubCell"/>
</dbReference>
<keyword evidence="10 19" id="KW-0812">Transmembrane</keyword>
<dbReference type="EMBL" id="SISK01000004">
    <property type="protein sequence ID" value="TBN41244.1"/>
    <property type="molecule type" value="Genomic_DNA"/>
</dbReference>
<comment type="subcellular location">
    <subcellularLocation>
        <location evidence="2 19">Cell membrane</location>
        <topology evidence="2 19">Multi-pass membrane protein</topology>
    </subcellularLocation>
</comment>
<evidence type="ECO:0000256" key="8">
    <source>
        <dbReference type="ARBA" id="ARBA00022573"/>
    </source>
</evidence>
<evidence type="ECO:0000256" key="6">
    <source>
        <dbReference type="ARBA" id="ARBA00015850"/>
    </source>
</evidence>
<comment type="catalytic activity">
    <reaction evidence="18 19">
        <text>alpha-ribazole 5'-phosphate + adenosylcob(III)inamide-GDP = adenosylcob(III)alamin 5'-phosphate + GMP + H(+)</text>
        <dbReference type="Rhea" id="RHEA:23560"/>
        <dbReference type="ChEBI" id="CHEBI:15378"/>
        <dbReference type="ChEBI" id="CHEBI:57918"/>
        <dbReference type="ChEBI" id="CHEBI:58115"/>
        <dbReference type="ChEBI" id="CHEBI:60487"/>
        <dbReference type="ChEBI" id="CHEBI:60493"/>
        <dbReference type="EC" id="2.7.8.26"/>
    </reaction>
</comment>
<organism evidence="20 21">
    <name type="scientific">Paracoccus subflavus</name>
    <dbReference type="NCBI Taxonomy" id="2528244"/>
    <lineage>
        <taxon>Bacteria</taxon>
        <taxon>Pseudomonadati</taxon>
        <taxon>Pseudomonadota</taxon>
        <taxon>Alphaproteobacteria</taxon>
        <taxon>Rhodobacterales</taxon>
        <taxon>Paracoccaceae</taxon>
        <taxon>Paracoccus</taxon>
    </lineage>
</organism>
<comment type="caution">
    <text evidence="20">The sequence shown here is derived from an EMBL/GenBank/DDBJ whole genome shotgun (WGS) entry which is preliminary data.</text>
</comment>
<evidence type="ECO:0000256" key="4">
    <source>
        <dbReference type="ARBA" id="ARBA00010561"/>
    </source>
</evidence>
<evidence type="ECO:0000256" key="11">
    <source>
        <dbReference type="ARBA" id="ARBA00022842"/>
    </source>
</evidence>
<keyword evidence="7 19" id="KW-1003">Cell membrane</keyword>
<evidence type="ECO:0000256" key="9">
    <source>
        <dbReference type="ARBA" id="ARBA00022679"/>
    </source>
</evidence>
<dbReference type="OrthoDB" id="9794626at2"/>
<accession>A0A4Q9G1R0</accession>
<proteinExistence type="inferred from homology"/>
<evidence type="ECO:0000256" key="12">
    <source>
        <dbReference type="ARBA" id="ARBA00022989"/>
    </source>
</evidence>
<sequence>MTAWPPLPRPGLVRLNQLCLAVVFLTRLPLGRLLPPRAMPLAPAMWAFPLAGAVVGVIAALPLMADGPPLVQAALSLALSVWLTGALHEDALADFADAAGGRTVQDRLRIMRDSHLGAYGTMALICISALRIAALSVVGPAALIASAAGGRTAAVVAARMLPAVRRDGLGHGAGRPGLATTGAAVGLACLILLPTGTDGPVAAMAAIIVLFLIIRQARCWIGGQTGDVLGAASVCCETAMLLVFAWLT</sequence>
<protein>
    <recommendedName>
        <fullName evidence="6 19">Adenosylcobinamide-GDP ribazoletransferase</fullName>
        <ecNumber evidence="5 19">2.7.8.26</ecNumber>
    </recommendedName>
    <alternativeName>
        <fullName evidence="16 19">Cobalamin synthase</fullName>
    </alternativeName>
    <alternativeName>
        <fullName evidence="15 19">Cobalamin-5'-phosphate synthase</fullName>
    </alternativeName>
</protein>
<comment type="function">
    <text evidence="14 19">Joins adenosylcobinamide-GDP and alpha-ribazole to generate adenosylcobalamin (Ado-cobalamin). Also synthesizes adenosylcobalamin 5'-phosphate from adenosylcobinamide-GDP and alpha-ribazole 5'-phosphate.</text>
</comment>
<dbReference type="EC" id="2.7.8.26" evidence="5 19"/>
<evidence type="ECO:0000256" key="18">
    <source>
        <dbReference type="ARBA" id="ARBA00049504"/>
    </source>
</evidence>
<reference evidence="20 21" key="1">
    <citation type="submission" date="2019-02" db="EMBL/GenBank/DDBJ databases">
        <title>Paracoccus subflavus sp. nov., isolated from marine sediment of the Pacific Ocean.</title>
        <authorList>
            <person name="Zhang G."/>
        </authorList>
    </citation>
    <scope>NUCLEOTIDE SEQUENCE [LARGE SCALE GENOMIC DNA]</scope>
    <source>
        <strain evidence="20 21">GY0581</strain>
    </source>
</reference>
<evidence type="ECO:0000256" key="13">
    <source>
        <dbReference type="ARBA" id="ARBA00023136"/>
    </source>
</evidence>
<evidence type="ECO:0000313" key="21">
    <source>
        <dbReference type="Proteomes" id="UP000293520"/>
    </source>
</evidence>
<evidence type="ECO:0000256" key="19">
    <source>
        <dbReference type="HAMAP-Rule" id="MF_00719"/>
    </source>
</evidence>
<keyword evidence="8 19" id="KW-0169">Cobalamin biosynthesis</keyword>
<comment type="similarity">
    <text evidence="4 19">Belongs to the CobS family.</text>
</comment>
<dbReference type="UniPathway" id="UPA00148">
    <property type="reaction ID" value="UER00238"/>
</dbReference>
<dbReference type="Proteomes" id="UP000293520">
    <property type="component" value="Unassembled WGS sequence"/>
</dbReference>
<dbReference type="PANTHER" id="PTHR34148:SF1">
    <property type="entry name" value="ADENOSYLCOBINAMIDE-GDP RIBAZOLETRANSFERASE"/>
    <property type="match status" value="1"/>
</dbReference>
<feature type="transmembrane region" description="Helical" evidence="19">
    <location>
        <begin position="228"/>
        <end position="247"/>
    </location>
</feature>
<comment type="cofactor">
    <cofactor evidence="1 19">
        <name>Mg(2+)</name>
        <dbReference type="ChEBI" id="CHEBI:18420"/>
    </cofactor>
</comment>
<dbReference type="HAMAP" id="MF_00719">
    <property type="entry name" value="CobS"/>
    <property type="match status" value="1"/>
</dbReference>
<name>A0A4Q9G1R0_9RHOB</name>
<evidence type="ECO:0000256" key="3">
    <source>
        <dbReference type="ARBA" id="ARBA00004663"/>
    </source>
</evidence>
<evidence type="ECO:0000256" key="2">
    <source>
        <dbReference type="ARBA" id="ARBA00004651"/>
    </source>
</evidence>
<evidence type="ECO:0000256" key="1">
    <source>
        <dbReference type="ARBA" id="ARBA00001946"/>
    </source>
</evidence>
<feature type="transmembrane region" description="Helical" evidence="19">
    <location>
        <begin position="199"/>
        <end position="216"/>
    </location>
</feature>
<dbReference type="Pfam" id="PF02654">
    <property type="entry name" value="CobS"/>
    <property type="match status" value="1"/>
</dbReference>
<feature type="transmembrane region" description="Helical" evidence="19">
    <location>
        <begin position="116"/>
        <end position="135"/>
    </location>
</feature>
<evidence type="ECO:0000256" key="5">
    <source>
        <dbReference type="ARBA" id="ARBA00013200"/>
    </source>
</evidence>
<keyword evidence="21" id="KW-1185">Reference proteome</keyword>
<evidence type="ECO:0000256" key="16">
    <source>
        <dbReference type="ARBA" id="ARBA00032853"/>
    </source>
</evidence>
<evidence type="ECO:0000256" key="10">
    <source>
        <dbReference type="ARBA" id="ARBA00022692"/>
    </source>
</evidence>
<feature type="transmembrane region" description="Helical" evidence="19">
    <location>
        <begin position="42"/>
        <end position="64"/>
    </location>
</feature>
<comment type="catalytic activity">
    <reaction evidence="17 19">
        <text>alpha-ribazole + adenosylcob(III)inamide-GDP = adenosylcob(III)alamin + GMP + H(+)</text>
        <dbReference type="Rhea" id="RHEA:16049"/>
        <dbReference type="ChEBI" id="CHEBI:10329"/>
        <dbReference type="ChEBI" id="CHEBI:15378"/>
        <dbReference type="ChEBI" id="CHEBI:18408"/>
        <dbReference type="ChEBI" id="CHEBI:58115"/>
        <dbReference type="ChEBI" id="CHEBI:60487"/>
        <dbReference type="EC" id="2.7.8.26"/>
    </reaction>
</comment>
<evidence type="ECO:0000256" key="15">
    <source>
        <dbReference type="ARBA" id="ARBA00032605"/>
    </source>
</evidence>
<keyword evidence="13 19" id="KW-0472">Membrane</keyword>
<feature type="transmembrane region" description="Helical" evidence="19">
    <location>
        <begin position="12"/>
        <end position="30"/>
    </location>
</feature>
<dbReference type="AlphaFoldDB" id="A0A4Q9G1R0"/>
<dbReference type="PANTHER" id="PTHR34148">
    <property type="entry name" value="ADENOSYLCOBINAMIDE-GDP RIBAZOLETRANSFERASE"/>
    <property type="match status" value="1"/>
</dbReference>
<keyword evidence="12 19" id="KW-1133">Transmembrane helix</keyword>
<gene>
    <name evidence="19" type="primary">cobS</name>
    <name evidence="20" type="ORF">EYE42_07685</name>
</gene>
<dbReference type="InterPro" id="IPR003805">
    <property type="entry name" value="CobS"/>
</dbReference>
<keyword evidence="11 19" id="KW-0460">Magnesium</keyword>
<evidence type="ECO:0000256" key="7">
    <source>
        <dbReference type="ARBA" id="ARBA00022475"/>
    </source>
</evidence>